<comment type="caution">
    <text evidence="2">The sequence shown here is derived from an EMBL/GenBank/DDBJ whole genome shotgun (WGS) entry which is preliminary data.</text>
</comment>
<proteinExistence type="predicted"/>
<evidence type="ECO:0000313" key="3">
    <source>
        <dbReference type="Proteomes" id="UP001202328"/>
    </source>
</evidence>
<feature type="region of interest" description="Disordered" evidence="1">
    <location>
        <begin position="190"/>
        <end position="277"/>
    </location>
</feature>
<dbReference type="Proteomes" id="UP001202328">
    <property type="component" value="Unassembled WGS sequence"/>
</dbReference>
<protein>
    <submittedName>
        <fullName evidence="2">Uncharacterized protein</fullName>
    </submittedName>
</protein>
<organism evidence="2 3">
    <name type="scientific">Papaver atlanticum</name>
    <dbReference type="NCBI Taxonomy" id="357466"/>
    <lineage>
        <taxon>Eukaryota</taxon>
        <taxon>Viridiplantae</taxon>
        <taxon>Streptophyta</taxon>
        <taxon>Embryophyta</taxon>
        <taxon>Tracheophyta</taxon>
        <taxon>Spermatophyta</taxon>
        <taxon>Magnoliopsida</taxon>
        <taxon>Ranunculales</taxon>
        <taxon>Papaveraceae</taxon>
        <taxon>Papaveroideae</taxon>
        <taxon>Papaver</taxon>
    </lineage>
</organism>
<gene>
    <name evidence="2" type="ORF">MKW98_028871</name>
</gene>
<name>A0AAD4S2I8_9MAGN</name>
<evidence type="ECO:0000256" key="1">
    <source>
        <dbReference type="SAM" id="MobiDB-lite"/>
    </source>
</evidence>
<keyword evidence="3" id="KW-1185">Reference proteome</keyword>
<sequence length="277" mass="30494">MMFVLGMNDAWFWLNPKGRQRFEKALVNWLEEAEDGADDGGCKQGYYQFLGNSKNRHQGIGIFWSEKTKIGSASSSGALVNKLNIAISSLAWFRPVTETWLSGCMQGLITFYPSSMQNYVIPVEGFDIAVSGEDLCNPESWPYLVKLNGPVRKGEHMFPPLAFNATYISCVLSSSQGWKLFEKVVLRRRKEESSGEGESSSDDEVPVTKQVAAKKSKLESSSSESDDGDSEEVKPKASAPAKKDAAAPTKNANFKKKDKSSSDDSSGDSRSEDVSFH</sequence>
<evidence type="ECO:0000313" key="2">
    <source>
        <dbReference type="EMBL" id="KAI3857607.1"/>
    </source>
</evidence>
<feature type="compositionally biased region" description="Basic and acidic residues" evidence="1">
    <location>
        <begin position="231"/>
        <end position="245"/>
    </location>
</feature>
<feature type="compositionally biased region" description="Basic and acidic residues" evidence="1">
    <location>
        <begin position="259"/>
        <end position="277"/>
    </location>
</feature>
<dbReference type="AlphaFoldDB" id="A0AAD4S2I8"/>
<reference evidence="2" key="1">
    <citation type="submission" date="2022-04" db="EMBL/GenBank/DDBJ databases">
        <title>A functionally conserved STORR gene fusion in Papaver species that diverged 16.8 million years ago.</title>
        <authorList>
            <person name="Catania T."/>
        </authorList>
    </citation>
    <scope>NUCLEOTIDE SEQUENCE</scope>
    <source>
        <strain evidence="2">S-188037</strain>
    </source>
</reference>
<accession>A0AAD4S2I8</accession>
<dbReference type="EMBL" id="JAJJMB010014829">
    <property type="protein sequence ID" value="KAI3857607.1"/>
    <property type="molecule type" value="Genomic_DNA"/>
</dbReference>